<evidence type="ECO:0000313" key="11">
    <source>
        <dbReference type="EMBL" id="QPJ66691.1"/>
    </source>
</evidence>
<dbReference type="Gene3D" id="2.30.30.60">
    <property type="match status" value="1"/>
</dbReference>
<dbReference type="Pfam" id="PF00924">
    <property type="entry name" value="MS_channel_2nd"/>
    <property type="match status" value="1"/>
</dbReference>
<gene>
    <name evidence="11" type="ORF">G3M78_15290</name>
</gene>
<dbReference type="InterPro" id="IPR011066">
    <property type="entry name" value="MscS_channel_C_sf"/>
</dbReference>
<dbReference type="AlphaFoldDB" id="A0A7T0G4U8"/>
<name>A0A7T0G4U8_9BACT</name>
<dbReference type="PANTHER" id="PTHR30347:SF1">
    <property type="entry name" value="MECHANOSENSITIVE CHANNEL MSCK"/>
    <property type="match status" value="1"/>
</dbReference>
<dbReference type="GO" id="GO:0008381">
    <property type="term" value="F:mechanosensitive monoatomic ion channel activity"/>
    <property type="evidence" value="ECO:0007669"/>
    <property type="project" value="UniProtKB-ARBA"/>
</dbReference>
<evidence type="ECO:0000259" key="8">
    <source>
        <dbReference type="Pfam" id="PF00924"/>
    </source>
</evidence>
<dbReference type="Pfam" id="PF21088">
    <property type="entry name" value="MS_channel_1st"/>
    <property type="match status" value="1"/>
</dbReference>
<dbReference type="InterPro" id="IPR011014">
    <property type="entry name" value="MscS_channel_TM-2"/>
</dbReference>
<proteinExistence type="inferred from homology"/>
<evidence type="ECO:0000256" key="2">
    <source>
        <dbReference type="ARBA" id="ARBA00008017"/>
    </source>
</evidence>
<dbReference type="InterPro" id="IPR049278">
    <property type="entry name" value="MS_channel_C"/>
</dbReference>
<keyword evidence="3" id="KW-1003">Cell membrane</keyword>
<evidence type="ECO:0000256" key="1">
    <source>
        <dbReference type="ARBA" id="ARBA00004651"/>
    </source>
</evidence>
<keyword evidence="5 7" id="KW-1133">Transmembrane helix</keyword>
<dbReference type="SUPFAM" id="SSF82861">
    <property type="entry name" value="Mechanosensitive channel protein MscS (YggB), transmembrane region"/>
    <property type="match status" value="1"/>
</dbReference>
<keyword evidence="6 7" id="KW-0472">Membrane</keyword>
<dbReference type="InterPro" id="IPR052702">
    <property type="entry name" value="MscS-like_channel"/>
</dbReference>
<accession>A0A7T0G4U8</accession>
<dbReference type="InterPro" id="IPR049142">
    <property type="entry name" value="MS_channel_1st"/>
</dbReference>
<feature type="transmembrane region" description="Helical" evidence="7">
    <location>
        <begin position="76"/>
        <end position="98"/>
    </location>
</feature>
<reference evidence="12" key="1">
    <citation type="submission" date="2020-02" db="EMBL/GenBank/DDBJ databases">
        <title>Genomic and physiological characterization of two novel Nitrospinaceae genera.</title>
        <authorList>
            <person name="Mueller A.J."/>
            <person name="Jung M.-Y."/>
            <person name="Strachan C.R."/>
            <person name="Herbold C.W."/>
            <person name="Kirkegaard R.H."/>
            <person name="Daims H."/>
        </authorList>
    </citation>
    <scope>NUCLEOTIDE SEQUENCE [LARGE SCALE GENOMIC DNA]</scope>
</reference>
<dbReference type="Pfam" id="PF21082">
    <property type="entry name" value="MS_channel_3rd"/>
    <property type="match status" value="1"/>
</dbReference>
<evidence type="ECO:0000256" key="6">
    <source>
        <dbReference type="ARBA" id="ARBA00023136"/>
    </source>
</evidence>
<dbReference type="Gene3D" id="1.10.287.1260">
    <property type="match status" value="1"/>
</dbReference>
<dbReference type="InterPro" id="IPR006685">
    <property type="entry name" value="MscS_channel_2nd"/>
</dbReference>
<evidence type="ECO:0000256" key="5">
    <source>
        <dbReference type="ARBA" id="ARBA00022989"/>
    </source>
</evidence>
<dbReference type="GO" id="GO:0005886">
    <property type="term" value="C:plasma membrane"/>
    <property type="evidence" value="ECO:0007669"/>
    <property type="project" value="UniProtKB-SubCell"/>
</dbReference>
<comment type="similarity">
    <text evidence="2">Belongs to the MscS (TC 1.A.23) family.</text>
</comment>
<keyword evidence="4 7" id="KW-0812">Transmembrane</keyword>
<dbReference type="SUPFAM" id="SSF82689">
    <property type="entry name" value="Mechanosensitive channel protein MscS (YggB), C-terminal domain"/>
    <property type="match status" value="1"/>
</dbReference>
<dbReference type="InterPro" id="IPR023408">
    <property type="entry name" value="MscS_beta-dom_sf"/>
</dbReference>
<dbReference type="KEGG" id="nva:G3M78_15290"/>
<dbReference type="SUPFAM" id="SSF50182">
    <property type="entry name" value="Sm-like ribonucleoproteins"/>
    <property type="match status" value="1"/>
</dbReference>
<dbReference type="Proteomes" id="UP000594464">
    <property type="component" value="Chromosome"/>
</dbReference>
<dbReference type="EMBL" id="CP048620">
    <property type="protein sequence ID" value="QPJ66691.1"/>
    <property type="molecule type" value="Genomic_DNA"/>
</dbReference>
<dbReference type="InterPro" id="IPR010920">
    <property type="entry name" value="LSM_dom_sf"/>
</dbReference>
<evidence type="ECO:0000259" key="9">
    <source>
        <dbReference type="Pfam" id="PF21082"/>
    </source>
</evidence>
<dbReference type="PANTHER" id="PTHR30347">
    <property type="entry name" value="POTASSIUM CHANNEL RELATED"/>
    <property type="match status" value="1"/>
</dbReference>
<dbReference type="Gene3D" id="3.30.70.100">
    <property type="match status" value="1"/>
</dbReference>
<protein>
    <submittedName>
        <fullName evidence="11">Mechanosensitive ion channel</fullName>
    </submittedName>
</protein>
<evidence type="ECO:0000313" key="12">
    <source>
        <dbReference type="Proteomes" id="UP000594464"/>
    </source>
</evidence>
<sequence length="296" mass="32586">MDILIEQLKTLWNLFSAPLFELGSSHISIASLFVVLTILAGFVIVSKIIERGVRSALKNKAIDPGIKGSIERFSRYITITLGAFIALDTIGISLTSLAALGAVLMVGIGFGLQNIAQNFISGIIILLERPIKQGDIVYVGGVSGKVLDIRVRSTIIETRDDVAIIVPNSQFIAEQVINDSFSGEKIRRTLKVGVAYGSDVEKVTEILMKVAEDQKQVLETPSAKVFFMDFGSSSLDFELRFWVNELWTTDGILSDLRYAVDREFRNAGVTIPFPQQDLHIKSCETNFKLAHESSNS</sequence>
<feature type="domain" description="Mechanosensitive ion channel MscS" evidence="8">
    <location>
        <begin position="114"/>
        <end position="178"/>
    </location>
</feature>
<feature type="domain" description="Mechanosensitive ion channel transmembrane helices 2/3" evidence="10">
    <location>
        <begin position="74"/>
        <end position="113"/>
    </location>
</feature>
<evidence type="ECO:0000256" key="3">
    <source>
        <dbReference type="ARBA" id="ARBA00022475"/>
    </source>
</evidence>
<organism evidence="11 12">
    <name type="scientific">Candidatus Nitrohelix vancouverensis</name>
    <dbReference type="NCBI Taxonomy" id="2705534"/>
    <lineage>
        <taxon>Bacteria</taxon>
        <taxon>Pseudomonadati</taxon>
        <taxon>Nitrospinota/Tectimicrobiota group</taxon>
        <taxon>Nitrospinota</taxon>
        <taxon>Nitrospinia</taxon>
        <taxon>Nitrospinales</taxon>
        <taxon>Nitrospinaceae</taxon>
        <taxon>Candidatus Nitrohelix</taxon>
    </lineage>
</organism>
<evidence type="ECO:0000259" key="10">
    <source>
        <dbReference type="Pfam" id="PF21088"/>
    </source>
</evidence>
<evidence type="ECO:0000256" key="7">
    <source>
        <dbReference type="SAM" id="Phobius"/>
    </source>
</evidence>
<evidence type="ECO:0000256" key="4">
    <source>
        <dbReference type="ARBA" id="ARBA00022692"/>
    </source>
</evidence>
<feature type="domain" description="Mechanosensitive ion channel MscS C-terminal" evidence="9">
    <location>
        <begin position="190"/>
        <end position="270"/>
    </location>
</feature>
<comment type="subcellular location">
    <subcellularLocation>
        <location evidence="1">Cell membrane</location>
        <topology evidence="1">Multi-pass membrane protein</topology>
    </subcellularLocation>
</comment>
<feature type="transmembrane region" description="Helical" evidence="7">
    <location>
        <begin position="27"/>
        <end position="49"/>
    </location>
</feature>